<feature type="region of interest" description="Disordered" evidence="4">
    <location>
        <begin position="1"/>
        <end position="149"/>
    </location>
</feature>
<evidence type="ECO:0000259" key="6">
    <source>
        <dbReference type="PROSITE" id="PS51270"/>
    </source>
</evidence>
<sequence length="383" mass="42267">MAAQEEERAKEQQENKPFMRVENSNNEEVEEVFEQTTESTGLSASLATAASPAEDCTRKQEESKPLPEASEADEGLGRTGDGADAGDNSADVAAQVEKRGSEGGGNQKTLHERLEIGNDESLTKKSGGPQDFPDCPATKNGTHRASSVGPFSEAMESTCLVNIDENIASETINGKAVPQNSQSWTSKLKDAESPHPKVTALDGTDIKCTTCGLIQMISKNCEKCKKSFADYYCSKCQLLISNQVDPYHCDECKTCRADEKNHFHCSTCNICMAKTLKDNHQCFPDRGHDPCAICLEEVFSGAIIFPCFHMVHKDCAISLVKSGSVRCPMCRRPIFQERKDNEETEPASSYTSFQWIRSRFSFGLLFIFRFIFETFSRPSPTIG</sequence>
<dbReference type="PANTHER" id="PTHR21319">
    <property type="entry name" value="RING FINGER AND CHY ZINC FINGER DOMAIN-CONTAINING PROTEIN 1"/>
    <property type="match status" value="1"/>
</dbReference>
<reference evidence="7 8" key="1">
    <citation type="submission" date="2022-05" db="EMBL/GenBank/DDBJ databases">
        <authorList>
            <consortium name="Genoscope - CEA"/>
            <person name="William W."/>
        </authorList>
    </citation>
    <scope>NUCLEOTIDE SEQUENCE [LARGE SCALE GENOMIC DNA]</scope>
</reference>
<keyword evidence="2" id="KW-0862">Zinc</keyword>
<dbReference type="InterPro" id="IPR037275">
    <property type="entry name" value="Znf_CTCHY_sf"/>
</dbReference>
<keyword evidence="8" id="KW-1185">Reference proteome</keyword>
<organism evidence="7 8">
    <name type="scientific">Pocillopora meandrina</name>
    <dbReference type="NCBI Taxonomy" id="46732"/>
    <lineage>
        <taxon>Eukaryota</taxon>
        <taxon>Metazoa</taxon>
        <taxon>Cnidaria</taxon>
        <taxon>Anthozoa</taxon>
        <taxon>Hexacorallia</taxon>
        <taxon>Scleractinia</taxon>
        <taxon>Astrocoeniina</taxon>
        <taxon>Pocilloporidae</taxon>
        <taxon>Pocillopora</taxon>
    </lineage>
</organism>
<dbReference type="PROSITE" id="PS50089">
    <property type="entry name" value="ZF_RING_2"/>
    <property type="match status" value="1"/>
</dbReference>
<evidence type="ECO:0000256" key="3">
    <source>
        <dbReference type="PROSITE-ProRule" id="PRU00175"/>
    </source>
</evidence>
<evidence type="ECO:0000256" key="1">
    <source>
        <dbReference type="ARBA" id="ARBA00022771"/>
    </source>
</evidence>
<name>A0AAU9WD62_9CNID</name>
<protein>
    <submittedName>
        <fullName evidence="7">Uncharacterized protein</fullName>
    </submittedName>
</protein>
<evidence type="ECO:0000256" key="2">
    <source>
        <dbReference type="ARBA" id="ARBA00022833"/>
    </source>
</evidence>
<evidence type="ECO:0000256" key="4">
    <source>
        <dbReference type="SAM" id="MobiDB-lite"/>
    </source>
</evidence>
<dbReference type="Proteomes" id="UP001159428">
    <property type="component" value="Unassembled WGS sequence"/>
</dbReference>
<comment type="caution">
    <text evidence="7">The sequence shown here is derived from an EMBL/GenBank/DDBJ whole genome shotgun (WGS) entry which is preliminary data.</text>
</comment>
<feature type="compositionally biased region" description="Low complexity" evidence="4">
    <location>
        <begin position="34"/>
        <end position="51"/>
    </location>
</feature>
<evidence type="ECO:0000259" key="5">
    <source>
        <dbReference type="PROSITE" id="PS50089"/>
    </source>
</evidence>
<feature type="compositionally biased region" description="Basic and acidic residues" evidence="4">
    <location>
        <begin position="55"/>
        <end position="65"/>
    </location>
</feature>
<dbReference type="InterPro" id="IPR017921">
    <property type="entry name" value="Znf_CTCHY"/>
</dbReference>
<keyword evidence="1 3" id="KW-0479">Metal-binding</keyword>
<dbReference type="PROSITE" id="PS51270">
    <property type="entry name" value="ZF_CTCHY"/>
    <property type="match status" value="1"/>
</dbReference>
<keyword evidence="1 3" id="KW-0863">Zinc-finger</keyword>
<feature type="compositionally biased region" description="Low complexity" evidence="4">
    <location>
        <begin position="85"/>
        <end position="94"/>
    </location>
</feature>
<proteinExistence type="predicted"/>
<feature type="domain" description="RING-type" evidence="5">
    <location>
        <begin position="291"/>
        <end position="331"/>
    </location>
</feature>
<evidence type="ECO:0000313" key="8">
    <source>
        <dbReference type="Proteomes" id="UP001159428"/>
    </source>
</evidence>
<dbReference type="SUPFAM" id="SSF57850">
    <property type="entry name" value="RING/U-box"/>
    <property type="match status" value="1"/>
</dbReference>
<dbReference type="PANTHER" id="PTHR21319:SF53">
    <property type="entry name" value="RING FINGER AND CHY ZINC FINGER DOMAIN-CONTAINING PROTEIN 1"/>
    <property type="match status" value="1"/>
</dbReference>
<dbReference type="SMART" id="SM00184">
    <property type="entry name" value="RING"/>
    <property type="match status" value="1"/>
</dbReference>
<feature type="domain" description="CTCHY-type" evidence="6">
    <location>
        <begin position="228"/>
        <end position="290"/>
    </location>
</feature>
<dbReference type="GO" id="GO:0016567">
    <property type="term" value="P:protein ubiquitination"/>
    <property type="evidence" value="ECO:0007669"/>
    <property type="project" value="TreeGrafter"/>
</dbReference>
<dbReference type="Gene3D" id="3.30.40.10">
    <property type="entry name" value="Zinc/RING finger domain, C3HC4 (zinc finger)"/>
    <property type="match status" value="1"/>
</dbReference>
<evidence type="ECO:0000313" key="7">
    <source>
        <dbReference type="EMBL" id="CAH3110317.1"/>
    </source>
</evidence>
<dbReference type="SUPFAM" id="SSF161245">
    <property type="entry name" value="Zinc hairpin stack"/>
    <property type="match status" value="1"/>
</dbReference>
<dbReference type="InterPro" id="IPR013083">
    <property type="entry name" value="Znf_RING/FYVE/PHD"/>
</dbReference>
<gene>
    <name evidence="7" type="ORF">PMEA_00003603</name>
</gene>
<dbReference type="GO" id="GO:0008270">
    <property type="term" value="F:zinc ion binding"/>
    <property type="evidence" value="ECO:0007669"/>
    <property type="project" value="UniProtKB-KW"/>
</dbReference>
<dbReference type="EMBL" id="CALNXJ010000012">
    <property type="protein sequence ID" value="CAH3110317.1"/>
    <property type="molecule type" value="Genomic_DNA"/>
</dbReference>
<dbReference type="Pfam" id="PF13639">
    <property type="entry name" value="zf-RING_2"/>
    <property type="match status" value="1"/>
</dbReference>
<accession>A0AAU9WD62</accession>
<dbReference type="GO" id="GO:0005634">
    <property type="term" value="C:nucleus"/>
    <property type="evidence" value="ECO:0007669"/>
    <property type="project" value="TreeGrafter"/>
</dbReference>
<dbReference type="GO" id="GO:0006511">
    <property type="term" value="P:ubiquitin-dependent protein catabolic process"/>
    <property type="evidence" value="ECO:0007669"/>
    <property type="project" value="TreeGrafter"/>
</dbReference>
<dbReference type="AlphaFoldDB" id="A0AAU9WD62"/>
<dbReference type="InterPro" id="IPR001841">
    <property type="entry name" value="Znf_RING"/>
</dbReference>
<dbReference type="GO" id="GO:0061630">
    <property type="term" value="F:ubiquitin protein ligase activity"/>
    <property type="evidence" value="ECO:0007669"/>
    <property type="project" value="TreeGrafter"/>
</dbReference>
<feature type="compositionally biased region" description="Basic and acidic residues" evidence="4">
    <location>
        <begin position="1"/>
        <end position="19"/>
    </location>
</feature>